<evidence type="ECO:0000256" key="3">
    <source>
        <dbReference type="ARBA" id="ARBA00022729"/>
    </source>
</evidence>
<dbReference type="InterPro" id="IPR011050">
    <property type="entry name" value="Pectin_lyase_fold/virulence"/>
</dbReference>
<dbReference type="InterPro" id="IPR039448">
    <property type="entry name" value="Beta_helix"/>
</dbReference>
<evidence type="ECO:0008006" key="8">
    <source>
        <dbReference type="Google" id="ProtNLM"/>
    </source>
</evidence>
<reference evidence="6 7" key="2">
    <citation type="submission" date="2024-02" db="EMBL/GenBank/DDBJ databases">
        <title>The Genome Sequence of Enterococcus diestrammenae JM9A.</title>
        <authorList>
            <person name="Earl A."/>
            <person name="Manson A."/>
            <person name="Gilmore M."/>
            <person name="Sanders J."/>
            <person name="Shea T."/>
            <person name="Howe W."/>
            <person name="Livny J."/>
            <person name="Cuomo C."/>
            <person name="Neafsey D."/>
            <person name="Birren B."/>
        </authorList>
    </citation>
    <scope>NUCLEOTIDE SEQUENCE [LARGE SCALE GENOMIC DNA]</scope>
    <source>
        <strain evidence="6 7">JM9A</strain>
    </source>
</reference>
<dbReference type="EMBL" id="MAEI02000001">
    <property type="protein sequence ID" value="MEO1781105.1"/>
    <property type="molecule type" value="Genomic_DNA"/>
</dbReference>
<reference evidence="7" key="1">
    <citation type="submission" date="2016-06" db="EMBL/GenBank/DDBJ databases">
        <title>Four novel species of enterococci isolated from chicken manure.</title>
        <authorList>
            <person name="Van Tyne D."/>
        </authorList>
    </citation>
    <scope>NUCLEOTIDE SEQUENCE [LARGE SCALE GENOMIC DNA]</scope>
    <source>
        <strain evidence="7">JM9A</strain>
    </source>
</reference>
<evidence type="ECO:0000259" key="4">
    <source>
        <dbReference type="Pfam" id="PF13229"/>
    </source>
</evidence>
<dbReference type="RefSeq" id="WP_161870716.1">
    <property type="nucleotide sequence ID" value="NZ_MAEI02000001.1"/>
</dbReference>
<organism evidence="6 7">
    <name type="scientific">Enterococcus diestrammenae</name>
    <dbReference type="NCBI Taxonomy" id="1155073"/>
    <lineage>
        <taxon>Bacteria</taxon>
        <taxon>Bacillati</taxon>
        <taxon>Bacillota</taxon>
        <taxon>Bacilli</taxon>
        <taxon>Lactobacillales</taxon>
        <taxon>Enterococcaceae</taxon>
        <taxon>Enterococcus</taxon>
    </lineage>
</organism>
<gene>
    <name evidence="6" type="ORF">BAU18_000684</name>
</gene>
<keyword evidence="7" id="KW-1185">Reference proteome</keyword>
<feature type="domain" description="Right handed beta helix" evidence="4">
    <location>
        <begin position="309"/>
        <end position="432"/>
    </location>
</feature>
<comment type="subcellular location">
    <subcellularLocation>
        <location evidence="1">Secreted</location>
    </subcellularLocation>
</comment>
<evidence type="ECO:0000256" key="2">
    <source>
        <dbReference type="ARBA" id="ARBA00022525"/>
    </source>
</evidence>
<protein>
    <recommendedName>
        <fullName evidence="8">Right handed beta helix domain-containing protein</fullName>
    </recommendedName>
</protein>
<dbReference type="InterPro" id="IPR052052">
    <property type="entry name" value="Polysaccharide_Lyase_9"/>
</dbReference>
<comment type="caution">
    <text evidence="6">The sequence shown here is derived from an EMBL/GenBank/DDBJ whole genome shotgun (WGS) entry which is preliminary data.</text>
</comment>
<name>A0ABV0EZH3_9ENTE</name>
<evidence type="ECO:0000313" key="6">
    <source>
        <dbReference type="EMBL" id="MEO1781105.1"/>
    </source>
</evidence>
<dbReference type="Pfam" id="PF13229">
    <property type="entry name" value="Beta_helix"/>
    <property type="match status" value="1"/>
</dbReference>
<proteinExistence type="predicted"/>
<evidence type="ECO:0000256" key="1">
    <source>
        <dbReference type="ARBA" id="ARBA00004613"/>
    </source>
</evidence>
<evidence type="ECO:0000313" key="7">
    <source>
        <dbReference type="Proteomes" id="UP001429357"/>
    </source>
</evidence>
<sequence>MQTYHVAKNGRLSNPGTSAAPFLTIQQAAEVAQAGDTVLVHEGIYREWVRPRQAGISEFRPITYQAAPGEKVQIKGSEIISQWKQVTGSVYQAVIPNTFFGEFNPYKEVVWGDWMTETTRVAHLGEVYLNGQAMYEATSLAGVHTPVSRATVEEFFVFVDVAERYPERLQYTWYAEVDEENTTIYANFQEVNPAEALVEINVRPACFYPETNGMDYIVLRGFEISQAACKWAPPSGDQPGMVGPRWSRGWLIEDNLLHDAKCSAISLGKVAESGDNYYSRRKDKPGYTYQLESVFTAEDQGWSKERIGSHTIRRNEIYDCGQNGIVGHLGCVFSKIYDNHIHDISMKREYRGWEIAGIKLHAAIDVEIRHNHIHDCSCGTWLDWQTQGTQITKNIYYDNGLDFFVEVSHGPYLVANNVFGSRFALRNFSQGGAYVNNLIAGNIDWEDVRDRATPYHLPHSTKVKGYAVVYGGDDRWYNNLFIGRPDADYVGTSKYDGHPTSLQAFIDEVQSYGPVDVERFQQIKEPVYIGNNLYLAGATAFEKETEPVLMTDFATKLEIRRDNEGTVQLTVTLPENFRQHQVEMQTSASLPRTRLTDGEYENSDGRPVVIDTDLLDQAFQQICGPLQHLQGGENHVTIWK</sequence>
<dbReference type="Gene3D" id="2.160.20.10">
    <property type="entry name" value="Single-stranded right-handed beta-helix, Pectin lyase-like"/>
    <property type="match status" value="1"/>
</dbReference>
<feature type="domain" description="Glycoside hydrolase 120 insertion" evidence="5">
    <location>
        <begin position="80"/>
        <end position="200"/>
    </location>
</feature>
<dbReference type="SUPFAM" id="SSF51126">
    <property type="entry name" value="Pectin lyase-like"/>
    <property type="match status" value="1"/>
</dbReference>
<dbReference type="InterPro" id="IPR012334">
    <property type="entry name" value="Pectin_lyas_fold"/>
</dbReference>
<dbReference type="Proteomes" id="UP001429357">
    <property type="component" value="Unassembled WGS sequence"/>
</dbReference>
<keyword evidence="3" id="KW-0732">Signal</keyword>
<dbReference type="Pfam" id="PF21258">
    <property type="entry name" value="Glyco_hydro_120_ins"/>
    <property type="match status" value="1"/>
</dbReference>
<accession>A0ABV0EZH3</accession>
<dbReference type="InterPro" id="IPR013780">
    <property type="entry name" value="Glyco_hydro_b"/>
</dbReference>
<keyword evidence="2" id="KW-0964">Secreted</keyword>
<dbReference type="PANTHER" id="PTHR40088:SF2">
    <property type="entry name" value="SECRETED SUGAR HYDROLASE"/>
    <property type="match status" value="1"/>
</dbReference>
<dbReference type="Gene3D" id="2.60.40.1180">
    <property type="entry name" value="Golgi alpha-mannosidase II"/>
    <property type="match status" value="1"/>
</dbReference>
<evidence type="ECO:0000259" key="5">
    <source>
        <dbReference type="Pfam" id="PF21258"/>
    </source>
</evidence>
<dbReference type="InterPro" id="IPR049169">
    <property type="entry name" value="Glyco_hydro_120_ins"/>
</dbReference>
<dbReference type="PANTHER" id="PTHR40088">
    <property type="entry name" value="PECTATE LYASE (EUROFUNG)"/>
    <property type="match status" value="1"/>
</dbReference>